<organism evidence="1 2">
    <name type="scientific">Nereida ignava</name>
    <dbReference type="NCBI Taxonomy" id="282199"/>
    <lineage>
        <taxon>Bacteria</taxon>
        <taxon>Pseudomonadati</taxon>
        <taxon>Pseudomonadota</taxon>
        <taxon>Alphaproteobacteria</taxon>
        <taxon>Rhodobacterales</taxon>
        <taxon>Roseobacteraceae</taxon>
        <taxon>Nereida</taxon>
    </lineage>
</organism>
<sequence>MSATTYKTQLENTLDQISKARAVWEEGTLKSANDELYAILERCFAVFTEMKDDTAKRRALNSLLTDRSMKPRTSTSLGLKVIRYVFGKEGNREIAYGRLLTIAYDLKAPEQTLTSYIEQCGGVEEVRRVSKIKDGKKMTADDYKQIAVTGLNMARIPVASFALPEFIQPNSEYDEDYVVGLIRCNPNGTGDLLFGNNEAKVIDTVLVASGKYLDQKAQDDQKGLEAVDVAKRRAEDVKTFAPKLFAAMGAQVRITDSQQVPAE</sequence>
<keyword evidence="2" id="KW-1185">Reference proteome</keyword>
<dbReference type="AlphaFoldDB" id="A0A0U1NPQ9"/>
<dbReference type="RefSeq" id="WP_048599851.1">
    <property type="nucleotide sequence ID" value="NZ_CVPC01000019.1"/>
</dbReference>
<accession>A0A0U1NPQ9</accession>
<protein>
    <submittedName>
        <fullName evidence="1">Uncharacterized protein</fullName>
    </submittedName>
</protein>
<dbReference type="Proteomes" id="UP000048949">
    <property type="component" value="Unassembled WGS sequence"/>
</dbReference>
<reference evidence="1 2" key="1">
    <citation type="submission" date="2015-04" db="EMBL/GenBank/DDBJ databases">
        <authorList>
            <person name="Syromyatnikov M.Y."/>
            <person name="Popov V.N."/>
        </authorList>
    </citation>
    <scope>NUCLEOTIDE SEQUENCE [LARGE SCALE GENOMIC DNA]</scope>
    <source>
        <strain evidence="1 2">CECT 5292</strain>
    </source>
</reference>
<dbReference type="OrthoDB" id="7832897at2"/>
<name>A0A0U1NPQ9_9RHOB</name>
<evidence type="ECO:0000313" key="2">
    <source>
        <dbReference type="Proteomes" id="UP000048949"/>
    </source>
</evidence>
<evidence type="ECO:0000313" key="1">
    <source>
        <dbReference type="EMBL" id="CRK76449.1"/>
    </source>
</evidence>
<proteinExistence type="predicted"/>
<dbReference type="EMBL" id="CVQV01000019">
    <property type="protein sequence ID" value="CRK76449.1"/>
    <property type="molecule type" value="Genomic_DNA"/>
</dbReference>
<gene>
    <name evidence="1" type="ORF">NIG5292_02512</name>
</gene>